<dbReference type="STRING" id="3885.V7AR97"/>
<keyword evidence="3" id="KW-0238">DNA-binding</keyword>
<dbReference type="Proteomes" id="UP000000226">
    <property type="component" value="Chromosome 10"/>
</dbReference>
<organism evidence="9 10">
    <name type="scientific">Phaseolus vulgaris</name>
    <name type="common">Kidney bean</name>
    <name type="synonym">French bean</name>
    <dbReference type="NCBI Taxonomy" id="3885"/>
    <lineage>
        <taxon>Eukaryota</taxon>
        <taxon>Viridiplantae</taxon>
        <taxon>Streptophyta</taxon>
        <taxon>Embryophyta</taxon>
        <taxon>Tracheophyta</taxon>
        <taxon>Spermatophyta</taxon>
        <taxon>Magnoliopsida</taxon>
        <taxon>eudicotyledons</taxon>
        <taxon>Gunneridae</taxon>
        <taxon>Pentapetalae</taxon>
        <taxon>rosids</taxon>
        <taxon>fabids</taxon>
        <taxon>Fabales</taxon>
        <taxon>Fabaceae</taxon>
        <taxon>Papilionoideae</taxon>
        <taxon>50 kb inversion clade</taxon>
        <taxon>NPAAA clade</taxon>
        <taxon>indigoferoid/millettioid clade</taxon>
        <taxon>Phaseoleae</taxon>
        <taxon>Phaseolus</taxon>
    </lineage>
</organism>
<name>V7AR97_PHAVU</name>
<evidence type="ECO:0000256" key="4">
    <source>
        <dbReference type="ARBA" id="ARBA00023163"/>
    </source>
</evidence>
<evidence type="ECO:0000256" key="3">
    <source>
        <dbReference type="ARBA" id="ARBA00023125"/>
    </source>
</evidence>
<sequence>MSFPTYSILSFSHSKKKSAPFYFICPSLSTQGVHQTFSDLVFIFTVMEADWDLHAVVRSCTTTSSAATTISSTTSSSGFGASAPPSTSCSFFSAYNPAEQGDQVMSENPYEARPSIEELQELCKPFFLKPQPHTFQPSSPLSSFSYSSVPKSPSSQQEQKQPPHAGSASTPRTKRRKNQVKKVCEVAAENLSSDIWAWRKYGQKPIKGSPYPRGYYRCSSSKGCLARKQVERKRSDPTMFIVTYTGEHNHPAPTHKSSLAGSTRYKPQTGGDTAATKPVSPATSSEVAQHSTKSECTEEDLEDLMKDDEEPNEFDTTETVVTDDFFEGLEELTGSATDSFTASSSIDRWALANNATTAAGGS</sequence>
<comment type="subcellular location">
    <subcellularLocation>
        <location evidence="1">Nucleus</location>
    </subcellularLocation>
</comment>
<dbReference type="GO" id="GO:0003700">
    <property type="term" value="F:DNA-binding transcription factor activity"/>
    <property type="evidence" value="ECO:0007669"/>
    <property type="project" value="InterPro"/>
</dbReference>
<dbReference type="GO" id="GO:0000976">
    <property type="term" value="F:transcription cis-regulatory region binding"/>
    <property type="evidence" value="ECO:0007669"/>
    <property type="project" value="TreeGrafter"/>
</dbReference>
<feature type="region of interest" description="Disordered" evidence="7">
    <location>
        <begin position="245"/>
        <end position="320"/>
    </location>
</feature>
<protein>
    <recommendedName>
        <fullName evidence="8">WRKY domain-containing protein</fullName>
    </recommendedName>
</protein>
<keyword evidence="4" id="KW-0804">Transcription</keyword>
<feature type="compositionally biased region" description="Acidic residues" evidence="7">
    <location>
        <begin position="297"/>
        <end position="316"/>
    </location>
</feature>
<evidence type="ECO:0000256" key="5">
    <source>
        <dbReference type="ARBA" id="ARBA00023242"/>
    </source>
</evidence>
<evidence type="ECO:0000256" key="7">
    <source>
        <dbReference type="SAM" id="MobiDB-lite"/>
    </source>
</evidence>
<dbReference type="EMBL" id="CM002297">
    <property type="protein sequence ID" value="ESW07133.1"/>
    <property type="molecule type" value="Genomic_DNA"/>
</dbReference>
<evidence type="ECO:0000256" key="1">
    <source>
        <dbReference type="ARBA" id="ARBA00004123"/>
    </source>
</evidence>
<dbReference type="PROSITE" id="PS50811">
    <property type="entry name" value="WRKY"/>
    <property type="match status" value="1"/>
</dbReference>
<evidence type="ECO:0000256" key="2">
    <source>
        <dbReference type="ARBA" id="ARBA00023015"/>
    </source>
</evidence>
<comment type="similarity">
    <text evidence="6">Belongs to the WRKY group II-e family.</text>
</comment>
<proteinExistence type="inferred from homology"/>
<reference evidence="10" key="1">
    <citation type="journal article" date="2014" name="Nat. Genet.">
        <title>A reference genome for common bean and genome-wide analysis of dual domestications.</title>
        <authorList>
            <person name="Schmutz J."/>
            <person name="McClean P.E."/>
            <person name="Mamidi S."/>
            <person name="Wu G.A."/>
            <person name="Cannon S.B."/>
            <person name="Grimwood J."/>
            <person name="Jenkins J."/>
            <person name="Shu S."/>
            <person name="Song Q."/>
            <person name="Chavarro C."/>
            <person name="Torres-Torres M."/>
            <person name="Geffroy V."/>
            <person name="Moghaddam S.M."/>
            <person name="Gao D."/>
            <person name="Abernathy B."/>
            <person name="Barry K."/>
            <person name="Blair M."/>
            <person name="Brick M.A."/>
            <person name="Chovatia M."/>
            <person name="Gepts P."/>
            <person name="Goodstein D.M."/>
            <person name="Gonzales M."/>
            <person name="Hellsten U."/>
            <person name="Hyten D.L."/>
            <person name="Jia G."/>
            <person name="Kelly J.D."/>
            <person name="Kudrna D."/>
            <person name="Lee R."/>
            <person name="Richard M.M."/>
            <person name="Miklas P.N."/>
            <person name="Osorno J.M."/>
            <person name="Rodrigues J."/>
            <person name="Thareau V."/>
            <person name="Urrea C.A."/>
            <person name="Wang M."/>
            <person name="Yu Y."/>
            <person name="Zhang M."/>
            <person name="Wing R.A."/>
            <person name="Cregan P.B."/>
            <person name="Rokhsar D.S."/>
            <person name="Jackson S.A."/>
        </authorList>
    </citation>
    <scope>NUCLEOTIDE SEQUENCE [LARGE SCALE GENOMIC DNA]</scope>
    <source>
        <strain evidence="10">cv. G19833</strain>
    </source>
</reference>
<dbReference type="Gramene" id="ESW07133">
    <property type="protein sequence ID" value="ESW07133"/>
    <property type="gene ID" value="PHAVU_010G104200g"/>
</dbReference>
<dbReference type="SUPFAM" id="SSF118290">
    <property type="entry name" value="WRKY DNA-binding domain"/>
    <property type="match status" value="1"/>
</dbReference>
<keyword evidence="10" id="KW-1185">Reference proteome</keyword>
<accession>V7AR97</accession>
<evidence type="ECO:0000256" key="6">
    <source>
        <dbReference type="ARBA" id="ARBA00060761"/>
    </source>
</evidence>
<evidence type="ECO:0000313" key="9">
    <source>
        <dbReference type="EMBL" id="ESW07133.1"/>
    </source>
</evidence>
<gene>
    <name evidence="9" type="ORF">PHAVU_010G104200g</name>
</gene>
<dbReference type="Gene3D" id="2.20.25.80">
    <property type="entry name" value="WRKY domain"/>
    <property type="match status" value="1"/>
</dbReference>
<dbReference type="PANTHER" id="PTHR32096">
    <property type="entry name" value="WRKY TRANSCRIPTION FACTOR 30-RELATED-RELATED"/>
    <property type="match status" value="1"/>
</dbReference>
<dbReference type="FunFam" id="2.20.25.80:FF:000007">
    <property type="entry name" value="WRKY transcription factor 22"/>
    <property type="match status" value="1"/>
</dbReference>
<feature type="domain" description="WRKY" evidence="8">
    <location>
        <begin position="187"/>
        <end position="253"/>
    </location>
</feature>
<dbReference type="InterPro" id="IPR003657">
    <property type="entry name" value="WRKY_dom"/>
</dbReference>
<feature type="compositionally biased region" description="Polar residues" evidence="7">
    <location>
        <begin position="281"/>
        <end position="291"/>
    </location>
</feature>
<dbReference type="OMA" id="TRYKPQT"/>
<evidence type="ECO:0000313" key="10">
    <source>
        <dbReference type="Proteomes" id="UP000000226"/>
    </source>
</evidence>
<dbReference type="eggNOG" id="ENOG502QW38">
    <property type="taxonomic scope" value="Eukaryota"/>
</dbReference>
<dbReference type="InterPro" id="IPR044810">
    <property type="entry name" value="WRKY_plant"/>
</dbReference>
<dbReference type="Pfam" id="PF03106">
    <property type="entry name" value="WRKY"/>
    <property type="match status" value="1"/>
</dbReference>
<dbReference type="InterPro" id="IPR036576">
    <property type="entry name" value="WRKY_dom_sf"/>
</dbReference>
<feature type="compositionally biased region" description="Low complexity" evidence="7">
    <location>
        <begin position="138"/>
        <end position="163"/>
    </location>
</feature>
<keyword evidence="5" id="KW-0539">Nucleus</keyword>
<dbReference type="SMART" id="SM00774">
    <property type="entry name" value="WRKY"/>
    <property type="match status" value="1"/>
</dbReference>
<keyword evidence="2" id="KW-0805">Transcription regulation</keyword>
<dbReference type="AlphaFoldDB" id="V7AR97"/>
<dbReference type="OrthoDB" id="662136at2759"/>
<dbReference type="PANTHER" id="PTHR32096:SF61">
    <property type="entry name" value="WRKY TRANSCRIPTION FACTOR 22"/>
    <property type="match status" value="1"/>
</dbReference>
<feature type="region of interest" description="Disordered" evidence="7">
    <location>
        <begin position="138"/>
        <end position="180"/>
    </location>
</feature>
<evidence type="ECO:0000259" key="8">
    <source>
        <dbReference type="PROSITE" id="PS50811"/>
    </source>
</evidence>
<dbReference type="GO" id="GO:0005634">
    <property type="term" value="C:nucleus"/>
    <property type="evidence" value="ECO:0007669"/>
    <property type="project" value="UniProtKB-SubCell"/>
</dbReference>